<keyword evidence="2" id="KW-1185">Reference proteome</keyword>
<proteinExistence type="predicted"/>
<dbReference type="AlphaFoldDB" id="A0A4Z1FF83"/>
<dbReference type="EMBL" id="PQXI01000128">
    <property type="protein sequence ID" value="TGO23554.1"/>
    <property type="molecule type" value="Genomic_DNA"/>
</dbReference>
<dbReference type="Proteomes" id="UP000297910">
    <property type="component" value="Unassembled WGS sequence"/>
</dbReference>
<sequence length="113" mass="12602">MIGFQSSNPPSNAEIAGLAYCICAAADTLDYGYLHGGLDIGYLAGLVNRSRGIDSWNKENDSLLYNMRIIAITSRDTNDQNQVQEARIYLELLQNAFVFGDQSNRKPRNNTLR</sequence>
<evidence type="ECO:0000313" key="2">
    <source>
        <dbReference type="Proteomes" id="UP000297910"/>
    </source>
</evidence>
<comment type="caution">
    <text evidence="1">The sequence shown here is derived from an EMBL/GenBank/DDBJ whole genome shotgun (WGS) entry which is preliminary data.</text>
</comment>
<protein>
    <submittedName>
        <fullName evidence="1">Uncharacterized protein</fullName>
    </submittedName>
</protein>
<name>A0A4Z1FF83_9HELO</name>
<evidence type="ECO:0000313" key="1">
    <source>
        <dbReference type="EMBL" id="TGO23554.1"/>
    </source>
</evidence>
<gene>
    <name evidence="1" type="ORF">BPAE_0128g00050</name>
</gene>
<organism evidence="1 2">
    <name type="scientific">Botrytis paeoniae</name>
    <dbReference type="NCBI Taxonomy" id="278948"/>
    <lineage>
        <taxon>Eukaryota</taxon>
        <taxon>Fungi</taxon>
        <taxon>Dikarya</taxon>
        <taxon>Ascomycota</taxon>
        <taxon>Pezizomycotina</taxon>
        <taxon>Leotiomycetes</taxon>
        <taxon>Helotiales</taxon>
        <taxon>Sclerotiniaceae</taxon>
        <taxon>Botrytis</taxon>
    </lineage>
</organism>
<accession>A0A4Z1FF83</accession>
<reference evidence="1 2" key="1">
    <citation type="submission" date="2017-12" db="EMBL/GenBank/DDBJ databases">
        <title>Comparative genomics of Botrytis spp.</title>
        <authorList>
            <person name="Valero-Jimenez C.A."/>
            <person name="Tapia P."/>
            <person name="Veloso J."/>
            <person name="Silva-Moreno E."/>
            <person name="Staats M."/>
            <person name="Valdes J.H."/>
            <person name="Van Kan J.A.L."/>
        </authorList>
    </citation>
    <scope>NUCLEOTIDE SEQUENCE [LARGE SCALE GENOMIC DNA]</scope>
    <source>
        <strain evidence="1 2">Bp0003</strain>
    </source>
</reference>